<keyword evidence="2" id="KW-0540">Nuclease</keyword>
<dbReference type="InterPro" id="IPR000100">
    <property type="entry name" value="RNase_P"/>
</dbReference>
<reference evidence="6 7" key="1">
    <citation type="submission" date="2017-09" db="EMBL/GenBank/DDBJ databases">
        <title>Depth-based differentiation of microbial function through sediment-hosted aquifers and enrichment of novel symbionts in the deep terrestrial subsurface.</title>
        <authorList>
            <person name="Probst A.J."/>
            <person name="Ladd B."/>
            <person name="Jarett J.K."/>
            <person name="Geller-Mcgrath D.E."/>
            <person name="Sieber C.M."/>
            <person name="Emerson J.B."/>
            <person name="Anantharaman K."/>
            <person name="Thomas B.C."/>
            <person name="Malmstrom R."/>
            <person name="Stieglmeier M."/>
            <person name="Klingl A."/>
            <person name="Woyke T."/>
            <person name="Ryan C.M."/>
            <person name="Banfield J.F."/>
        </authorList>
    </citation>
    <scope>NUCLEOTIDE SEQUENCE [LARGE SCALE GENOMIC DNA]</scope>
    <source>
        <strain evidence="6">CG23_combo_of_CG06-09_8_20_14_all_40_13</strain>
    </source>
</reference>
<gene>
    <name evidence="6" type="ORF">COX39_03205</name>
</gene>
<keyword evidence="4" id="KW-0378">Hydrolase</keyword>
<dbReference type="PANTHER" id="PTHR33992:SF1">
    <property type="entry name" value="RIBONUCLEASE P PROTEIN COMPONENT"/>
    <property type="match status" value="1"/>
</dbReference>
<name>A0A2G9YRT1_9BACT</name>
<dbReference type="EMBL" id="PCRM01000043">
    <property type="protein sequence ID" value="PIP21403.1"/>
    <property type="molecule type" value="Genomic_DNA"/>
</dbReference>
<dbReference type="GO" id="GO:0042781">
    <property type="term" value="F:3'-tRNA processing endoribonuclease activity"/>
    <property type="evidence" value="ECO:0007669"/>
    <property type="project" value="TreeGrafter"/>
</dbReference>
<keyword evidence="5" id="KW-0694">RNA-binding</keyword>
<dbReference type="InterPro" id="IPR014721">
    <property type="entry name" value="Ribsml_uS5_D2-typ_fold_subgr"/>
</dbReference>
<evidence type="ECO:0000256" key="4">
    <source>
        <dbReference type="ARBA" id="ARBA00022801"/>
    </source>
</evidence>
<evidence type="ECO:0000256" key="1">
    <source>
        <dbReference type="ARBA" id="ARBA00022694"/>
    </source>
</evidence>
<dbReference type="Gene3D" id="3.30.230.10">
    <property type="match status" value="1"/>
</dbReference>
<dbReference type="Proteomes" id="UP000231567">
    <property type="component" value="Unassembled WGS sequence"/>
</dbReference>
<evidence type="ECO:0000313" key="6">
    <source>
        <dbReference type="EMBL" id="PIP21403.1"/>
    </source>
</evidence>
<dbReference type="PANTHER" id="PTHR33992">
    <property type="entry name" value="RIBONUCLEASE P PROTEIN COMPONENT"/>
    <property type="match status" value="1"/>
</dbReference>
<evidence type="ECO:0000256" key="2">
    <source>
        <dbReference type="ARBA" id="ARBA00022722"/>
    </source>
</evidence>
<proteinExistence type="predicted"/>
<protein>
    <submittedName>
        <fullName evidence="6">Uncharacterized protein</fullName>
    </submittedName>
</protein>
<dbReference type="GO" id="GO:0030677">
    <property type="term" value="C:ribonuclease P complex"/>
    <property type="evidence" value="ECO:0007669"/>
    <property type="project" value="TreeGrafter"/>
</dbReference>
<evidence type="ECO:0000256" key="5">
    <source>
        <dbReference type="ARBA" id="ARBA00022884"/>
    </source>
</evidence>
<evidence type="ECO:0000256" key="3">
    <source>
        <dbReference type="ARBA" id="ARBA00022759"/>
    </source>
</evidence>
<keyword evidence="1" id="KW-0819">tRNA processing</keyword>
<dbReference type="InterPro" id="IPR020568">
    <property type="entry name" value="Ribosomal_Su5_D2-typ_SF"/>
</dbReference>
<organism evidence="6 7">
    <name type="scientific">Candidatus Nealsonbacteria bacterium CG23_combo_of_CG06-09_8_20_14_all_40_13</name>
    <dbReference type="NCBI Taxonomy" id="1974724"/>
    <lineage>
        <taxon>Bacteria</taxon>
        <taxon>Candidatus Nealsoniibacteriota</taxon>
    </lineage>
</organism>
<dbReference type="SUPFAM" id="SSF54211">
    <property type="entry name" value="Ribosomal protein S5 domain 2-like"/>
    <property type="match status" value="1"/>
</dbReference>
<dbReference type="GO" id="GO:0000049">
    <property type="term" value="F:tRNA binding"/>
    <property type="evidence" value="ECO:0007669"/>
    <property type="project" value="InterPro"/>
</dbReference>
<dbReference type="AlphaFoldDB" id="A0A2G9YRT1"/>
<dbReference type="Pfam" id="PF00825">
    <property type="entry name" value="Ribonuclease_P"/>
    <property type="match status" value="1"/>
</dbReference>
<accession>A0A2G9YRT1</accession>
<comment type="caution">
    <text evidence="6">The sequence shown here is derived from an EMBL/GenBank/DDBJ whole genome shotgun (WGS) entry which is preliminary data.</text>
</comment>
<dbReference type="GO" id="GO:0004526">
    <property type="term" value="F:ribonuclease P activity"/>
    <property type="evidence" value="ECO:0007669"/>
    <property type="project" value="InterPro"/>
</dbReference>
<sequence>MLSKIYQLAPKSTIAKIAKRGRVCKGDFFTVKFVKNYQKGPRFAVNVGLWIDKRATRRNKIKRKIHYFIEQIMPELSNFSYDIILILRKKPQDFNRLPEDLKKCFEKLP</sequence>
<keyword evidence="3" id="KW-0255">Endonuclease</keyword>
<evidence type="ECO:0000313" key="7">
    <source>
        <dbReference type="Proteomes" id="UP000231567"/>
    </source>
</evidence>